<evidence type="ECO:0000256" key="5">
    <source>
        <dbReference type="ARBA" id="ARBA00035013"/>
    </source>
</evidence>
<evidence type="ECO:0000256" key="4">
    <source>
        <dbReference type="ARBA" id="ARBA00023004"/>
    </source>
</evidence>
<gene>
    <name evidence="8" type="ORF">GQ607_013163</name>
</gene>
<dbReference type="PANTHER" id="PTHR39479">
    <property type="match status" value="1"/>
</dbReference>
<evidence type="ECO:0000256" key="6">
    <source>
        <dbReference type="ARBA" id="ARBA00035023"/>
    </source>
</evidence>
<sequence>MDTSTNDVQVSPDEIRALFSTALSEMYRAEVPQYGSLINIVSKINRQQDQNASNNTQHRLEVERQGAIRLGTASELQMIRRLYSIMGMHAVGYYDLSVAGLPVHATCFRPLTSHALTHKPLCVFTSLLRLDLINDDELRSCAERVLSDRKIFTPRCIQLIEELEALTSVPKAKADELIIEAVRIMPHSPPSIDVAESS</sequence>
<evidence type="ECO:0000313" key="9">
    <source>
        <dbReference type="Proteomes" id="UP000434172"/>
    </source>
</evidence>
<protein>
    <recommendedName>
        <fullName evidence="6">2-oxoadipate dioxygenase/decarboxylase</fullName>
        <ecNumber evidence="6">1.13.11.93</ecNumber>
    </recommendedName>
    <alternativeName>
        <fullName evidence="7">2-hydroxyglutarate synthase</fullName>
    </alternativeName>
</protein>
<keyword evidence="4" id="KW-0408">Iron</keyword>
<dbReference type="EMBL" id="WOWK01000094">
    <property type="protein sequence ID" value="KAF0319515.1"/>
    <property type="molecule type" value="Genomic_DNA"/>
</dbReference>
<comment type="cofactor">
    <cofactor evidence="1">
        <name>Fe(2+)</name>
        <dbReference type="ChEBI" id="CHEBI:29033"/>
    </cofactor>
</comment>
<dbReference type="SMART" id="SM01150">
    <property type="entry name" value="DUF1338"/>
    <property type="match status" value="1"/>
</dbReference>
<dbReference type="Proteomes" id="UP000434172">
    <property type="component" value="Unassembled WGS sequence"/>
</dbReference>
<accession>A0A8H3W435</accession>
<dbReference type="EC" id="1.13.11.93" evidence="6"/>
<dbReference type="AlphaFoldDB" id="A0A8H3W435"/>
<proteinExistence type="inferred from homology"/>
<evidence type="ECO:0000313" key="8">
    <source>
        <dbReference type="EMBL" id="KAF0319515.1"/>
    </source>
</evidence>
<evidence type="ECO:0000256" key="3">
    <source>
        <dbReference type="ARBA" id="ARBA00023002"/>
    </source>
</evidence>
<evidence type="ECO:0000256" key="2">
    <source>
        <dbReference type="ARBA" id="ARBA00022964"/>
    </source>
</evidence>
<comment type="caution">
    <text evidence="8">The sequence shown here is derived from an EMBL/GenBank/DDBJ whole genome shotgun (WGS) entry which is preliminary data.</text>
</comment>
<reference evidence="8 9" key="1">
    <citation type="submission" date="2019-12" db="EMBL/GenBank/DDBJ databases">
        <title>A genome sequence resource for the geographically widespread anthracnose pathogen Colletotrichum asianum.</title>
        <authorList>
            <person name="Meng Y."/>
        </authorList>
    </citation>
    <scope>NUCLEOTIDE SEQUENCE [LARGE SCALE GENOMIC DNA]</scope>
    <source>
        <strain evidence="8 9">ICMP 18580</strain>
    </source>
</reference>
<evidence type="ECO:0000256" key="1">
    <source>
        <dbReference type="ARBA" id="ARBA00001954"/>
    </source>
</evidence>
<evidence type="ECO:0000256" key="7">
    <source>
        <dbReference type="ARBA" id="ARBA00035045"/>
    </source>
</evidence>
<dbReference type="GO" id="GO:0051213">
    <property type="term" value="F:dioxygenase activity"/>
    <property type="evidence" value="ECO:0007669"/>
    <property type="project" value="UniProtKB-KW"/>
</dbReference>
<dbReference type="Pfam" id="PF07063">
    <property type="entry name" value="HGLS"/>
    <property type="match status" value="1"/>
</dbReference>
<keyword evidence="9" id="KW-1185">Reference proteome</keyword>
<keyword evidence="3" id="KW-0560">Oxidoreductase</keyword>
<name>A0A8H3W435_9PEZI</name>
<comment type="similarity">
    <text evidence="5">Belongs to the 2-oxoadipate dioxygenase/decarboxylase family.</text>
</comment>
<dbReference type="OrthoDB" id="8300246at2759"/>
<dbReference type="Gene3D" id="3.10.180.80">
    <property type="entry name" value="Uncharacterised protein PF07063, DUF1338"/>
    <property type="match status" value="1"/>
</dbReference>
<keyword evidence="2" id="KW-0223">Dioxygenase</keyword>
<dbReference type="PANTHER" id="PTHR39479:SF2">
    <property type="entry name" value="2-OXOADIPATE DIOXYGENASE_DECARBOXYLASE"/>
    <property type="match status" value="1"/>
</dbReference>
<dbReference type="InterPro" id="IPR009770">
    <property type="entry name" value="HGLS"/>
</dbReference>
<organism evidence="8 9">
    <name type="scientific">Colletotrichum asianum</name>
    <dbReference type="NCBI Taxonomy" id="702518"/>
    <lineage>
        <taxon>Eukaryota</taxon>
        <taxon>Fungi</taxon>
        <taxon>Dikarya</taxon>
        <taxon>Ascomycota</taxon>
        <taxon>Pezizomycotina</taxon>
        <taxon>Sordariomycetes</taxon>
        <taxon>Hypocreomycetidae</taxon>
        <taxon>Glomerellales</taxon>
        <taxon>Glomerellaceae</taxon>
        <taxon>Colletotrichum</taxon>
        <taxon>Colletotrichum gloeosporioides species complex</taxon>
    </lineage>
</organism>